<organism evidence="1 2">
    <name type="scientific">Blepharisma stoltei</name>
    <dbReference type="NCBI Taxonomy" id="1481888"/>
    <lineage>
        <taxon>Eukaryota</taxon>
        <taxon>Sar</taxon>
        <taxon>Alveolata</taxon>
        <taxon>Ciliophora</taxon>
        <taxon>Postciliodesmatophora</taxon>
        <taxon>Heterotrichea</taxon>
        <taxon>Heterotrichida</taxon>
        <taxon>Blepharismidae</taxon>
        <taxon>Blepharisma</taxon>
    </lineage>
</organism>
<name>A0AAU9JV40_9CILI</name>
<sequence>MASWPFNYTPFCSKPTSKSKSIFRKTCQARELEEQPSKSNLPKLRDIQENTGDRRCKVGIDHKQRCKPWYWTLNFIDKLN</sequence>
<evidence type="ECO:0000313" key="2">
    <source>
        <dbReference type="Proteomes" id="UP001162131"/>
    </source>
</evidence>
<keyword evidence="2" id="KW-1185">Reference proteome</keyword>
<proteinExistence type="predicted"/>
<gene>
    <name evidence="1" type="ORF">BSTOLATCC_MIC43544</name>
</gene>
<accession>A0AAU9JV40</accession>
<reference evidence="1" key="1">
    <citation type="submission" date="2021-09" db="EMBL/GenBank/DDBJ databases">
        <authorList>
            <consortium name="AG Swart"/>
            <person name="Singh M."/>
            <person name="Singh A."/>
            <person name="Seah K."/>
            <person name="Emmerich C."/>
        </authorList>
    </citation>
    <scope>NUCLEOTIDE SEQUENCE</scope>
    <source>
        <strain evidence="1">ATCC30299</strain>
    </source>
</reference>
<evidence type="ECO:0000313" key="1">
    <source>
        <dbReference type="EMBL" id="CAG9327308.1"/>
    </source>
</evidence>
<dbReference type="AlphaFoldDB" id="A0AAU9JV40"/>
<comment type="caution">
    <text evidence="1">The sequence shown here is derived from an EMBL/GenBank/DDBJ whole genome shotgun (WGS) entry which is preliminary data.</text>
</comment>
<dbReference type="EMBL" id="CAJZBQ010000043">
    <property type="protein sequence ID" value="CAG9327308.1"/>
    <property type="molecule type" value="Genomic_DNA"/>
</dbReference>
<protein>
    <submittedName>
        <fullName evidence="1">Uncharacterized protein</fullName>
    </submittedName>
</protein>
<dbReference type="Proteomes" id="UP001162131">
    <property type="component" value="Unassembled WGS sequence"/>
</dbReference>